<evidence type="ECO:0000313" key="2">
    <source>
        <dbReference type="EMBL" id="BCJ27315.1"/>
    </source>
</evidence>
<dbReference type="AlphaFoldDB" id="A0A810KXA6"/>
<dbReference type="EMBL" id="AP023354">
    <property type="protein sequence ID" value="BCJ27315.1"/>
    <property type="molecule type" value="Genomic_DNA"/>
</dbReference>
<dbReference type="Gene3D" id="3.40.630.10">
    <property type="entry name" value="Zn peptidases"/>
    <property type="match status" value="1"/>
</dbReference>
<dbReference type="KEGG" id="aser:Asera_14230"/>
<dbReference type="Pfam" id="PF04389">
    <property type="entry name" value="Peptidase_M28"/>
    <property type="match status" value="1"/>
</dbReference>
<evidence type="ECO:0000313" key="3">
    <source>
        <dbReference type="Proteomes" id="UP000680750"/>
    </source>
</evidence>
<dbReference type="GO" id="GO:0008235">
    <property type="term" value="F:metalloexopeptidase activity"/>
    <property type="evidence" value="ECO:0007669"/>
    <property type="project" value="InterPro"/>
</dbReference>
<feature type="domain" description="Peptidase M28" evidence="1">
    <location>
        <begin position="253"/>
        <end position="442"/>
    </location>
</feature>
<protein>
    <recommendedName>
        <fullName evidence="1">Peptidase M28 domain-containing protein</fullName>
    </recommendedName>
</protein>
<reference evidence="2" key="1">
    <citation type="submission" date="2020-08" db="EMBL/GenBank/DDBJ databases">
        <title>Whole genome shotgun sequence of Actinocatenispora sera NBRC 101916.</title>
        <authorList>
            <person name="Komaki H."/>
            <person name="Tamura T."/>
        </authorList>
    </citation>
    <scope>NUCLEOTIDE SEQUENCE</scope>
    <source>
        <strain evidence="2">NBRC 101916</strain>
    </source>
</reference>
<name>A0A810KXA6_9ACTN</name>
<evidence type="ECO:0000259" key="1">
    <source>
        <dbReference type="Pfam" id="PF04389"/>
    </source>
</evidence>
<dbReference type="InterPro" id="IPR007484">
    <property type="entry name" value="Peptidase_M28"/>
</dbReference>
<proteinExistence type="predicted"/>
<dbReference type="Gene3D" id="3.50.30.30">
    <property type="match status" value="1"/>
</dbReference>
<accession>A0A810KXA6</accession>
<gene>
    <name evidence="2" type="ORF">Asera_14230</name>
</gene>
<organism evidence="2 3">
    <name type="scientific">Actinocatenispora sera</name>
    <dbReference type="NCBI Taxonomy" id="390989"/>
    <lineage>
        <taxon>Bacteria</taxon>
        <taxon>Bacillati</taxon>
        <taxon>Actinomycetota</taxon>
        <taxon>Actinomycetes</taxon>
        <taxon>Micromonosporales</taxon>
        <taxon>Micromonosporaceae</taxon>
        <taxon>Actinocatenispora</taxon>
    </lineage>
</organism>
<dbReference type="GO" id="GO:0006508">
    <property type="term" value="P:proteolysis"/>
    <property type="evidence" value="ECO:0007669"/>
    <property type="project" value="InterPro"/>
</dbReference>
<dbReference type="SUPFAM" id="SSF53187">
    <property type="entry name" value="Zn-dependent exopeptidases"/>
    <property type="match status" value="1"/>
</dbReference>
<dbReference type="PANTHER" id="PTHR12147:SF26">
    <property type="entry name" value="PEPTIDASE M28 DOMAIN-CONTAINING PROTEIN"/>
    <property type="match status" value="1"/>
</dbReference>
<dbReference type="PANTHER" id="PTHR12147">
    <property type="entry name" value="METALLOPEPTIDASE M28 FAMILY MEMBER"/>
    <property type="match status" value="1"/>
</dbReference>
<keyword evidence="3" id="KW-1185">Reference proteome</keyword>
<dbReference type="InterPro" id="IPR045175">
    <property type="entry name" value="M28_fam"/>
</dbReference>
<dbReference type="Proteomes" id="UP000680750">
    <property type="component" value="Chromosome"/>
</dbReference>
<sequence>MLRRPGPGSDQRCGGRLLRDRAESDIGQLLHAGGHRTGGHAERGRVRGRVLRMSTPAATRQAGATRRLVDTVAALAGDRFTGRRVGTSGGRAAGQWLAAQLRAAGAATRVEAFPVAGVRELTDTPTLIYQGRALAHRRDWAEHGASAGLPDGAAGPVVTAQAGHWRGRWILLPVLDAASVARAAAEKAIGILVPRGVDEAGWMPKMITGPTPLPLPVVSLHTVLHATLATAGDDPAPMTGRIPVRVVATTGTNVHGVLREAPPGGRSILLTAHYDGVGDDPQQRLPAAADNASGVAVVLEAARHLAGSLPAGVGLAVALLDAEEAGALGSAHHATQLTRAGGLTSGTVVLNVDGAAHLDGAATIEAGGAADELLDALDTAGRTVGTALRAGPMASDNRRYAAAGLPAAGVGMGMPGYQTPAETPDRVEPDTLLAATRLVTATVRILADRTRR</sequence>